<dbReference type="AlphaFoldDB" id="A0A1G2HYS3"/>
<accession>A0A1G2HYS3</accession>
<reference evidence="2 3" key="1">
    <citation type="journal article" date="2016" name="Nat. Commun.">
        <title>Thousands of microbial genomes shed light on interconnected biogeochemical processes in an aquifer system.</title>
        <authorList>
            <person name="Anantharaman K."/>
            <person name="Brown C.T."/>
            <person name="Hug L.A."/>
            <person name="Sharon I."/>
            <person name="Castelle C.J."/>
            <person name="Probst A.J."/>
            <person name="Thomas B.C."/>
            <person name="Singh A."/>
            <person name="Wilkins M.J."/>
            <person name="Karaoz U."/>
            <person name="Brodie E.L."/>
            <person name="Williams K.H."/>
            <person name="Hubbard S.S."/>
            <person name="Banfield J.F."/>
        </authorList>
    </citation>
    <scope>NUCLEOTIDE SEQUENCE [LARGE SCALE GENOMIC DNA]</scope>
</reference>
<feature type="domain" description="Methyltransferase type 11" evidence="1">
    <location>
        <begin position="35"/>
        <end position="128"/>
    </location>
</feature>
<dbReference type="Proteomes" id="UP000176421">
    <property type="component" value="Unassembled WGS sequence"/>
</dbReference>
<protein>
    <recommendedName>
        <fullName evidence="1">Methyltransferase type 11 domain-containing protein</fullName>
    </recommendedName>
</protein>
<name>A0A1G2HYS3_9BACT</name>
<dbReference type="STRING" id="1802206.A3D35_01685"/>
<evidence type="ECO:0000313" key="3">
    <source>
        <dbReference type="Proteomes" id="UP000176421"/>
    </source>
</evidence>
<dbReference type="InterPro" id="IPR013216">
    <property type="entry name" value="Methyltransf_11"/>
</dbReference>
<organism evidence="2 3">
    <name type="scientific">Candidatus Staskawiczbacteria bacterium RIFCSPHIGHO2_02_FULL_34_9</name>
    <dbReference type="NCBI Taxonomy" id="1802206"/>
    <lineage>
        <taxon>Bacteria</taxon>
        <taxon>Candidatus Staskawicziibacteriota</taxon>
    </lineage>
</organism>
<evidence type="ECO:0000259" key="1">
    <source>
        <dbReference type="Pfam" id="PF08241"/>
    </source>
</evidence>
<dbReference type="SUPFAM" id="SSF53335">
    <property type="entry name" value="S-adenosyl-L-methionine-dependent methyltransferases"/>
    <property type="match status" value="1"/>
</dbReference>
<dbReference type="Gene3D" id="3.40.50.150">
    <property type="entry name" value="Vaccinia Virus protein VP39"/>
    <property type="match status" value="1"/>
</dbReference>
<evidence type="ECO:0000313" key="2">
    <source>
        <dbReference type="EMBL" id="OGZ67350.1"/>
    </source>
</evidence>
<sequence length="193" mass="22258">MKKDWSEYYKITKNKPPSKLLVRSLGYVKNKGKAVDIGGGALKDTKYLLKQGFDVTVIDSSELMAKEAKKIKSKKLQYFVSSFDKFNFPENTFNIASAMYSLPFNSPNTFNNVFNNIKKSLIKDGIFCGQLFGVRDEWSKNSNITFHTKKQAEKLFSDMEIIDFKEEERDGETANGTLKHWHIFHFIVKKIKS</sequence>
<comment type="caution">
    <text evidence="2">The sequence shown here is derived from an EMBL/GenBank/DDBJ whole genome shotgun (WGS) entry which is preliminary data.</text>
</comment>
<dbReference type="EMBL" id="MHOS01000039">
    <property type="protein sequence ID" value="OGZ67350.1"/>
    <property type="molecule type" value="Genomic_DNA"/>
</dbReference>
<gene>
    <name evidence="2" type="ORF">A3D35_01685</name>
</gene>
<proteinExistence type="predicted"/>
<dbReference type="InterPro" id="IPR029063">
    <property type="entry name" value="SAM-dependent_MTases_sf"/>
</dbReference>
<dbReference type="Pfam" id="PF08241">
    <property type="entry name" value="Methyltransf_11"/>
    <property type="match status" value="1"/>
</dbReference>